<organism evidence="1 2">
    <name type="scientific">Yersinia phage vB_Yru_GN1</name>
    <dbReference type="NCBI Taxonomy" id="3074381"/>
    <lineage>
        <taxon>Viruses</taxon>
        <taxon>Duplodnaviria</taxon>
        <taxon>Heunggongvirae</taxon>
        <taxon>Uroviricota</taxon>
        <taxon>Caudoviricetes</taxon>
        <taxon>Caudoviricetes incertae sedis</taxon>
        <taxon>Sepahanvirus</taxon>
        <taxon>Sepahanvirus vB-Yru-GN1</taxon>
    </lineage>
</organism>
<sequence>MITLVELKDLADKIEVDVRSLHLFKDLSEDKIKPYLIDFDMITKYLSMYDFIQDNIKLDSIKESVEYLADLNISELVQRMNKGPDDSDSEVGKRYYSILCDFKNQLQCMLLKAYMDTVPDKEIFTSVGIYRNYNYYKSNGVHRKDLHTHLLYNLWMRPGRLFMIDFMIFNAGYLGIKGFNDCEWEFKVTIGGIKHDKCTMPYQ</sequence>
<dbReference type="EMBL" id="LC779065">
    <property type="protein sequence ID" value="BES79888.1"/>
    <property type="molecule type" value="Genomic_DNA"/>
</dbReference>
<dbReference type="Proteomes" id="UP001304813">
    <property type="component" value="Segment"/>
</dbReference>
<accession>A0AA86J543</accession>
<evidence type="ECO:0000313" key="2">
    <source>
        <dbReference type="Proteomes" id="UP001304813"/>
    </source>
</evidence>
<keyword evidence="2" id="KW-1185">Reference proteome</keyword>
<proteinExistence type="predicted"/>
<evidence type="ECO:0000313" key="1">
    <source>
        <dbReference type="EMBL" id="BES79888.1"/>
    </source>
</evidence>
<name>A0AA86J543_9CAUD</name>
<protein>
    <submittedName>
        <fullName evidence="1">Uncharacterized protein</fullName>
    </submittedName>
</protein>
<reference evidence="1 2" key="1">
    <citation type="submission" date="2023-09" db="EMBL/GenBank/DDBJ databases">
        <title>Analysis of phage genome (vB_Yru_GN1) of the bacterium (Yersinia ruckeri).</title>
        <authorList>
            <person name="Ganjoor M.S."/>
            <person name="Bouzari M."/>
            <person name="Soleimani-Delfan A."/>
        </authorList>
    </citation>
    <scope>NUCLEOTIDE SEQUENCE [LARGE SCALE GENOMIC DNA]</scope>
    <source>
        <strain evidence="2">vB_Yru_GN1</strain>
    </source>
</reference>